<feature type="compositionally biased region" description="Acidic residues" evidence="3">
    <location>
        <begin position="999"/>
        <end position="1016"/>
    </location>
</feature>
<feature type="compositionally biased region" description="Basic and acidic residues" evidence="3">
    <location>
        <begin position="789"/>
        <end position="902"/>
    </location>
</feature>
<proteinExistence type="predicted"/>
<keyword evidence="4" id="KW-0732">Signal</keyword>
<feature type="region of interest" description="Disordered" evidence="3">
    <location>
        <begin position="425"/>
        <end position="902"/>
    </location>
</feature>
<name>A0A8B9JC49_ASTMX</name>
<feature type="region of interest" description="Disordered" evidence="3">
    <location>
        <begin position="166"/>
        <end position="259"/>
    </location>
</feature>
<protein>
    <submittedName>
        <fullName evidence="5">Pre-B-cell leukemia homeobox interacting protein 1b</fullName>
    </submittedName>
</protein>
<dbReference type="PANTHER" id="PTHR28638">
    <property type="entry name" value="CELL CYCLE PROGRESSION PROTEIN 1"/>
    <property type="match status" value="1"/>
</dbReference>
<feature type="compositionally biased region" description="Basic and acidic residues" evidence="3">
    <location>
        <begin position="764"/>
        <end position="783"/>
    </location>
</feature>
<sequence length="1045" mass="120976">MLLLFILFLRLFFFYSFVFFAVAGQSHWGAMADNSSGTNGNSWTILTPEVKEPGVESVGPLAEGLEGPVHSEPAQPRTDQQDLENLSSHRSDLTDGPTEHNSAPDPPQVVPLETNEAEASVNSSHLKDSSLSASPVEILTCLSSDLEQQDERETALNLDAESFSDSYSHISSGTASAPHPAAASQEEEGLSAGEESLELRKTLREESSPDVDVSEEQEVEGDGLRRRKVPQLSPEDHRDEDEEEEAEEEPFTPPRREDDAGFSLNKCIFGAVILLGLGTIFFSGVLLDPDEEGDAEVQELKDPHLKKEWMNLDASGNTPASVPPLEVLEQLAKESQKIAILQAQFQEQEGELKATQLQVEEGSRERVKRKELEVEIQKMRGELDKLPALQKELEQGNERAKKDLEALPALQKELELLKARVTELTQSTDGAQSVTLQSESATPSAGPGSELPSSQGKKEWKDKKSQEKVKKEKEWKEGKKDKEEGKLWKDRGNEGKEPKKQKEREKKVQREESKEYRAKGERKVGEDEKEGKKGRKQEEGKRWKDSEVKRDSKDEGKKRERKEDDKRWKDDKDKVKRESGEENEKEDKKYKKKEKPWQLDGERGGTKTKERKHFGEKVKEGKDERDWEKRRQTGSDDKKEWKEKRKDGKERNEWDTEEGSHPKGEGGKAKKKESWKGEKDHHHRGKKERKERDERDAENENEGNERNERKPKSERKAHKKDSWKEEKNHNREGTGDKNAWKERNEWDAENERIERKDKKQKKKDWKERNEWDAENAERIERNDKKQKKDWKERNEWDAENERNAKGERKSHKKDSWKEEKEGNGGKKEWKERTDKRSSGKEREWPKNEEKEENRKQHKGEYEKNGERWSRKDKSRNPSPEKEPHHLYTDRQQSEDQSRAGDYWAEQRERIRHFRGSTEGCDGVTACARAEGLSPVSKSDFESFLSTYLEKLRSPENKASKKEELNKLISEFFTNGVFIHDQIPFSEFVEDVADILEDMAEEEEEDKEVEDEMEEFEREAMEKFALQDRGGEEEKRRESGRKRASG</sequence>
<feature type="compositionally biased region" description="Polar residues" evidence="3">
    <location>
        <begin position="166"/>
        <end position="175"/>
    </location>
</feature>
<feature type="region of interest" description="Disordered" evidence="3">
    <location>
        <begin position="54"/>
        <end position="110"/>
    </location>
</feature>
<feature type="compositionally biased region" description="Acidic residues" evidence="3">
    <location>
        <begin position="238"/>
        <end position="250"/>
    </location>
</feature>
<feature type="compositionally biased region" description="Basic and acidic residues" evidence="3">
    <location>
        <begin position="197"/>
        <end position="207"/>
    </location>
</feature>
<feature type="compositionally biased region" description="Basic and acidic residues" evidence="3">
    <location>
        <begin position="1017"/>
        <end position="1036"/>
    </location>
</feature>
<organism evidence="5 6">
    <name type="scientific">Astyanax mexicanus</name>
    <name type="common">Blind cave fish</name>
    <name type="synonym">Astyanax fasciatus mexicanus</name>
    <dbReference type="NCBI Taxonomy" id="7994"/>
    <lineage>
        <taxon>Eukaryota</taxon>
        <taxon>Metazoa</taxon>
        <taxon>Chordata</taxon>
        <taxon>Craniata</taxon>
        <taxon>Vertebrata</taxon>
        <taxon>Euteleostomi</taxon>
        <taxon>Actinopterygii</taxon>
        <taxon>Neopterygii</taxon>
        <taxon>Teleostei</taxon>
        <taxon>Ostariophysi</taxon>
        <taxon>Characiformes</taxon>
        <taxon>Characoidei</taxon>
        <taxon>Acestrorhamphidae</taxon>
        <taxon>Acestrorhamphinae</taxon>
        <taxon>Astyanax</taxon>
    </lineage>
</organism>
<accession>A0A8B9JC49</accession>
<evidence type="ECO:0000256" key="1">
    <source>
        <dbReference type="ARBA" id="ARBA00023054"/>
    </source>
</evidence>
<dbReference type="InterPro" id="IPR051990">
    <property type="entry name" value="CCPG1/PBIP1"/>
</dbReference>
<dbReference type="AlphaFoldDB" id="A0A8B9JC49"/>
<keyword evidence="1 2" id="KW-0175">Coiled coil</keyword>
<feature type="signal peptide" evidence="4">
    <location>
        <begin position="1"/>
        <end position="23"/>
    </location>
</feature>
<evidence type="ECO:0000313" key="6">
    <source>
        <dbReference type="Proteomes" id="UP000694621"/>
    </source>
</evidence>
<dbReference type="Ensembl" id="ENSAMXT00005019739.1">
    <property type="protein sequence ID" value="ENSAMXP00005017852.1"/>
    <property type="gene ID" value="ENSAMXG00005009315.1"/>
</dbReference>
<evidence type="ECO:0000256" key="2">
    <source>
        <dbReference type="SAM" id="Coils"/>
    </source>
</evidence>
<feature type="compositionally biased region" description="Basic and acidic residues" evidence="3">
    <location>
        <begin position="720"/>
        <end position="757"/>
    </location>
</feature>
<dbReference type="GO" id="GO:0016020">
    <property type="term" value="C:membrane"/>
    <property type="evidence" value="ECO:0007669"/>
    <property type="project" value="TreeGrafter"/>
</dbReference>
<feature type="compositionally biased region" description="Acidic residues" evidence="3">
    <location>
        <begin position="208"/>
        <end position="221"/>
    </location>
</feature>
<evidence type="ECO:0000256" key="4">
    <source>
        <dbReference type="SAM" id="SignalP"/>
    </source>
</evidence>
<feature type="region of interest" description="Disordered" evidence="3">
    <location>
        <begin position="999"/>
        <end position="1045"/>
    </location>
</feature>
<dbReference type="Proteomes" id="UP000694621">
    <property type="component" value="Unplaced"/>
</dbReference>
<feature type="compositionally biased region" description="Basic and acidic residues" evidence="3">
    <location>
        <begin position="456"/>
        <end position="680"/>
    </location>
</feature>
<dbReference type="PANTHER" id="PTHR28638:SF3">
    <property type="entry name" value="PRE-B-CELL LEUKEMIA TRANSCRIPTION FACTOR-INTERACTING PROTEIN 1 ISOFORM X1"/>
    <property type="match status" value="1"/>
</dbReference>
<feature type="coiled-coil region" evidence="2">
    <location>
        <begin position="331"/>
        <end position="365"/>
    </location>
</feature>
<reference evidence="5" key="1">
    <citation type="submission" date="2025-08" db="UniProtKB">
        <authorList>
            <consortium name="Ensembl"/>
        </authorList>
    </citation>
    <scope>IDENTIFICATION</scope>
</reference>
<evidence type="ECO:0000256" key="3">
    <source>
        <dbReference type="SAM" id="MobiDB-lite"/>
    </source>
</evidence>
<evidence type="ECO:0000313" key="5">
    <source>
        <dbReference type="Ensembl" id="ENSAMXP00005017852.1"/>
    </source>
</evidence>
<feature type="chain" id="PRO_5034967426" evidence="4">
    <location>
        <begin position="24"/>
        <end position="1045"/>
    </location>
</feature>
<feature type="compositionally biased region" description="Polar residues" evidence="3">
    <location>
        <begin position="425"/>
        <end position="443"/>
    </location>
</feature>